<keyword evidence="3" id="KW-0272">Extracellular matrix</keyword>
<evidence type="ECO:0000256" key="2">
    <source>
        <dbReference type="ARBA" id="ARBA00007865"/>
    </source>
</evidence>
<evidence type="ECO:0000256" key="1">
    <source>
        <dbReference type="ARBA" id="ARBA00004498"/>
    </source>
</evidence>
<keyword evidence="4" id="KW-0732">Signal</keyword>
<dbReference type="PANTHER" id="PTHR31118:SF12">
    <property type="entry name" value="CYCLASE-LIKE PROTEIN 2"/>
    <property type="match status" value="1"/>
</dbReference>
<keyword evidence="3" id="KW-0964">Secreted</keyword>
<dbReference type="PANTHER" id="PTHR31118">
    <property type="entry name" value="CYCLASE-LIKE PROTEIN 2"/>
    <property type="match status" value="1"/>
</dbReference>
<feature type="chain" id="PRO_5045941687" description="Cyclase" evidence="4">
    <location>
        <begin position="18"/>
        <end position="270"/>
    </location>
</feature>
<dbReference type="Proteomes" id="UP001497444">
    <property type="component" value="Chromosome 14"/>
</dbReference>
<evidence type="ECO:0000256" key="4">
    <source>
        <dbReference type="SAM" id="SignalP"/>
    </source>
</evidence>
<evidence type="ECO:0000313" key="6">
    <source>
        <dbReference type="Proteomes" id="UP001497444"/>
    </source>
</evidence>
<dbReference type="Pfam" id="PF04199">
    <property type="entry name" value="Cyclase"/>
    <property type="match status" value="1"/>
</dbReference>
<name>A0ABP0W4U8_9BRYO</name>
<evidence type="ECO:0008006" key="7">
    <source>
        <dbReference type="Google" id="ProtNLM"/>
    </source>
</evidence>
<sequence>MLILALLLLHPARMTRALDWSQSSDVLLCHAGLQQCGASAAPAAAAAAVAKNSRKILDITHTLREDLPIWLGEDGLGRITAPVLSMSRGDDANVSELKLDSVHTGTHVDAPGHYVQEFYEEGLDVALLDLNILVGPVLLVDAPRDTNLTAQVLGSLHIPPGVERIIFRTLNTDRRLMWKTAFDTSYVGLTTDGAEWIVTQTKIRFIGIDYLSIAAYINLVPAHQVLLKKKLILVEGLNLDDVDMGLYIMHCLPLKLMQAEGCPIRCILTT</sequence>
<comment type="similarity">
    <text evidence="2">Belongs to the Cyclase 1 superfamily.</text>
</comment>
<dbReference type="InterPro" id="IPR007325">
    <property type="entry name" value="KFase/CYL"/>
</dbReference>
<reference evidence="5" key="1">
    <citation type="submission" date="2024-02" db="EMBL/GenBank/DDBJ databases">
        <authorList>
            <consortium name="ELIXIR-Norway"/>
            <consortium name="Elixir Norway"/>
        </authorList>
    </citation>
    <scope>NUCLEOTIDE SEQUENCE</scope>
</reference>
<dbReference type="Gene3D" id="3.50.30.50">
    <property type="entry name" value="Putative cyclase"/>
    <property type="match status" value="1"/>
</dbReference>
<gene>
    <name evidence="5" type="ORF">CSSPJE1EN1_LOCUS7277</name>
</gene>
<proteinExistence type="inferred from homology"/>
<dbReference type="EMBL" id="OZ020109">
    <property type="protein sequence ID" value="CAK9261799.1"/>
    <property type="molecule type" value="Genomic_DNA"/>
</dbReference>
<comment type="subcellular location">
    <subcellularLocation>
        <location evidence="1">Secreted</location>
        <location evidence="1">Extracellular space</location>
        <location evidence="1">Extracellular matrix</location>
    </subcellularLocation>
</comment>
<organism evidence="5 6">
    <name type="scientific">Sphagnum jensenii</name>
    <dbReference type="NCBI Taxonomy" id="128206"/>
    <lineage>
        <taxon>Eukaryota</taxon>
        <taxon>Viridiplantae</taxon>
        <taxon>Streptophyta</taxon>
        <taxon>Embryophyta</taxon>
        <taxon>Bryophyta</taxon>
        <taxon>Sphagnophytina</taxon>
        <taxon>Sphagnopsida</taxon>
        <taxon>Sphagnales</taxon>
        <taxon>Sphagnaceae</taxon>
        <taxon>Sphagnum</taxon>
    </lineage>
</organism>
<dbReference type="InterPro" id="IPR037175">
    <property type="entry name" value="KFase_sf"/>
</dbReference>
<dbReference type="SUPFAM" id="SSF102198">
    <property type="entry name" value="Putative cyclase"/>
    <property type="match status" value="1"/>
</dbReference>
<keyword evidence="6" id="KW-1185">Reference proteome</keyword>
<evidence type="ECO:0000256" key="3">
    <source>
        <dbReference type="ARBA" id="ARBA00022530"/>
    </source>
</evidence>
<accession>A0ABP0W4U8</accession>
<protein>
    <recommendedName>
        <fullName evidence="7">Cyclase</fullName>
    </recommendedName>
</protein>
<evidence type="ECO:0000313" key="5">
    <source>
        <dbReference type="EMBL" id="CAK9261799.1"/>
    </source>
</evidence>
<feature type="signal peptide" evidence="4">
    <location>
        <begin position="1"/>
        <end position="17"/>
    </location>
</feature>